<reference evidence="1 2" key="1">
    <citation type="journal article" date="2013" name="PLoS Genet.">
        <title>The genome and development-dependent transcriptomes of Pyronema confluens: a window into fungal evolution.</title>
        <authorList>
            <person name="Traeger S."/>
            <person name="Altegoer F."/>
            <person name="Freitag M."/>
            <person name="Gabaldon T."/>
            <person name="Kempken F."/>
            <person name="Kumar A."/>
            <person name="Marcet-Houben M."/>
            <person name="Poggeler S."/>
            <person name="Stajich J.E."/>
            <person name="Nowrousian M."/>
        </authorList>
    </citation>
    <scope>NUCLEOTIDE SEQUENCE [LARGE SCALE GENOMIC DNA]</scope>
    <source>
        <strain evidence="2">CBS 100304</strain>
        <tissue evidence="1">Vegetative mycelium</tissue>
    </source>
</reference>
<dbReference type="AlphaFoldDB" id="U4L1Z5"/>
<evidence type="ECO:0000313" key="2">
    <source>
        <dbReference type="Proteomes" id="UP000018144"/>
    </source>
</evidence>
<name>U4L1Z5_PYROM</name>
<keyword evidence="2" id="KW-1185">Reference proteome</keyword>
<sequence>MRIWSCTCVLLRARSQISCSLRIGNLIEPKT</sequence>
<protein>
    <submittedName>
        <fullName evidence="1">Uncharacterized protein</fullName>
    </submittedName>
</protein>
<proteinExistence type="predicted"/>
<gene>
    <name evidence="1" type="ORF">PCON_05860</name>
</gene>
<organism evidence="1 2">
    <name type="scientific">Pyronema omphalodes (strain CBS 100304)</name>
    <name type="common">Pyronema confluens</name>
    <dbReference type="NCBI Taxonomy" id="1076935"/>
    <lineage>
        <taxon>Eukaryota</taxon>
        <taxon>Fungi</taxon>
        <taxon>Dikarya</taxon>
        <taxon>Ascomycota</taxon>
        <taxon>Pezizomycotina</taxon>
        <taxon>Pezizomycetes</taxon>
        <taxon>Pezizales</taxon>
        <taxon>Pyronemataceae</taxon>
        <taxon>Pyronema</taxon>
    </lineage>
</organism>
<accession>U4L1Z5</accession>
<evidence type="ECO:0000313" key="1">
    <source>
        <dbReference type="EMBL" id="CCX06273.1"/>
    </source>
</evidence>
<dbReference type="EMBL" id="HF935285">
    <property type="protein sequence ID" value="CCX06273.1"/>
    <property type="molecule type" value="Genomic_DNA"/>
</dbReference>
<dbReference type="Proteomes" id="UP000018144">
    <property type="component" value="Unassembled WGS sequence"/>
</dbReference>